<gene>
    <name evidence="1" type="ORF">CPT_Myduc_037</name>
</gene>
<accession>A0A5J6TDR8</accession>
<proteinExistence type="predicted"/>
<evidence type="ECO:0000313" key="2">
    <source>
        <dbReference type="Proteomes" id="UP000327513"/>
    </source>
</evidence>
<protein>
    <submittedName>
        <fullName evidence="1">Uncharacterized protein</fullName>
    </submittedName>
</protein>
<dbReference type="Proteomes" id="UP000327513">
    <property type="component" value="Segment"/>
</dbReference>
<evidence type="ECO:0000313" key="1">
    <source>
        <dbReference type="EMBL" id="QFG06659.1"/>
    </source>
</evidence>
<organism evidence="1 2">
    <name type="scientific">Proteus phage Myduc</name>
    <dbReference type="NCBI Taxonomy" id="2650874"/>
    <lineage>
        <taxon>Viruses</taxon>
        <taxon>Duplodnaviria</taxon>
        <taxon>Heunggongvirae</taxon>
        <taxon>Uroviricota</taxon>
        <taxon>Caudoviricetes</taxon>
        <taxon>Chaseviridae</taxon>
        <taxon>Cleopatravirinae</taxon>
        <taxon>Myducvirus</taxon>
        <taxon>Myducvirus myduc</taxon>
    </lineage>
</organism>
<reference evidence="2" key="1">
    <citation type="submission" date="2019-06" db="EMBL/GenBank/DDBJ databases">
        <title>Complete genome of Proteus mirabilis phage Myduc.</title>
        <authorList>
            <person name="Tran J.S."/>
            <person name="Lessor L."/>
            <person name="O'Leary C."/>
            <person name="Bonasera R.M."/>
            <person name="Liu M."/>
        </authorList>
    </citation>
    <scope>NUCLEOTIDE SEQUENCE [LARGE SCALE GENOMIC DNA]</scope>
</reference>
<name>A0A5J6TDR8_9CAUD</name>
<keyword evidence="2" id="KW-1185">Reference proteome</keyword>
<dbReference type="EMBL" id="MN098326">
    <property type="protein sequence ID" value="QFG06659.1"/>
    <property type="molecule type" value="Genomic_DNA"/>
</dbReference>
<sequence length="109" mass="12087">MHNLPTFSCKNLFETSFGWGTIPMMMAVERPLTFILAVAVNCFSHKNAVDFVVSKLAVDKKTAKVLLTAHCWGAGEASKRDTYKALVGKDFVVSNITVNEVMRLAFTEE</sequence>